<accession>A0A645FQ27</accession>
<protein>
    <submittedName>
        <fullName evidence="1">Uncharacterized protein</fullName>
    </submittedName>
</protein>
<sequence length="107" mass="10757">MVVAQQMQDRMDGEIGQLPAYGVAVLRRLGPHPLHGNDHVAQGSQAGSGVGVPPVGGGMAGGIFEHGEGQHVGGPVHLPLVPVDGADVLIVGEQHVHLAGDSDALVG</sequence>
<organism evidence="1">
    <name type="scientific">bioreactor metagenome</name>
    <dbReference type="NCBI Taxonomy" id="1076179"/>
    <lineage>
        <taxon>unclassified sequences</taxon>
        <taxon>metagenomes</taxon>
        <taxon>ecological metagenomes</taxon>
    </lineage>
</organism>
<proteinExistence type="predicted"/>
<evidence type="ECO:0000313" key="1">
    <source>
        <dbReference type="EMBL" id="MPN15692.1"/>
    </source>
</evidence>
<name>A0A645FQ27_9ZZZZ</name>
<dbReference type="EMBL" id="VSSQ01062531">
    <property type="protein sequence ID" value="MPN15692.1"/>
    <property type="molecule type" value="Genomic_DNA"/>
</dbReference>
<comment type="caution">
    <text evidence="1">The sequence shown here is derived from an EMBL/GenBank/DDBJ whole genome shotgun (WGS) entry which is preliminary data.</text>
</comment>
<gene>
    <name evidence="1" type="ORF">SDC9_163026</name>
</gene>
<reference evidence="1" key="1">
    <citation type="submission" date="2019-08" db="EMBL/GenBank/DDBJ databases">
        <authorList>
            <person name="Kucharzyk K."/>
            <person name="Murdoch R.W."/>
            <person name="Higgins S."/>
            <person name="Loffler F."/>
        </authorList>
    </citation>
    <scope>NUCLEOTIDE SEQUENCE</scope>
</reference>
<dbReference type="AlphaFoldDB" id="A0A645FQ27"/>